<evidence type="ECO:0000313" key="4">
    <source>
        <dbReference type="Proteomes" id="UP000466442"/>
    </source>
</evidence>
<dbReference type="EMBL" id="WIXP02000015">
    <property type="protein sequence ID" value="KAF6198875.1"/>
    <property type="molecule type" value="Genomic_DNA"/>
</dbReference>
<dbReference type="AlphaFoldDB" id="A0A6A4J1X4"/>
<evidence type="ECO:0000256" key="1">
    <source>
        <dbReference type="SAM" id="MobiDB-lite"/>
    </source>
</evidence>
<gene>
    <name evidence="3" type="ORF">GE061_006898</name>
</gene>
<keyword evidence="4" id="KW-1185">Reference proteome</keyword>
<feature type="signal peptide" evidence="2">
    <location>
        <begin position="1"/>
        <end position="19"/>
    </location>
</feature>
<accession>A0A6A4J1X4</accession>
<organism evidence="3 4">
    <name type="scientific">Apolygus lucorum</name>
    <name type="common">Small green plant bug</name>
    <name type="synonym">Lygocoris lucorum</name>
    <dbReference type="NCBI Taxonomy" id="248454"/>
    <lineage>
        <taxon>Eukaryota</taxon>
        <taxon>Metazoa</taxon>
        <taxon>Ecdysozoa</taxon>
        <taxon>Arthropoda</taxon>
        <taxon>Hexapoda</taxon>
        <taxon>Insecta</taxon>
        <taxon>Pterygota</taxon>
        <taxon>Neoptera</taxon>
        <taxon>Paraneoptera</taxon>
        <taxon>Hemiptera</taxon>
        <taxon>Heteroptera</taxon>
        <taxon>Panheteroptera</taxon>
        <taxon>Cimicomorpha</taxon>
        <taxon>Miridae</taxon>
        <taxon>Mirini</taxon>
        <taxon>Apolygus</taxon>
    </lineage>
</organism>
<feature type="compositionally biased region" description="Polar residues" evidence="1">
    <location>
        <begin position="116"/>
        <end position="126"/>
    </location>
</feature>
<proteinExistence type="predicted"/>
<dbReference type="Proteomes" id="UP000466442">
    <property type="component" value="Unassembled WGS sequence"/>
</dbReference>
<reference evidence="3" key="1">
    <citation type="journal article" date="2021" name="Mol. Ecol. Resour.">
        <title>Apolygus lucorum genome provides insights into omnivorousness and mesophyll feeding.</title>
        <authorList>
            <person name="Liu Y."/>
            <person name="Liu H."/>
            <person name="Wang H."/>
            <person name="Huang T."/>
            <person name="Liu B."/>
            <person name="Yang B."/>
            <person name="Yin L."/>
            <person name="Li B."/>
            <person name="Zhang Y."/>
            <person name="Zhang S."/>
            <person name="Jiang F."/>
            <person name="Zhang X."/>
            <person name="Ren Y."/>
            <person name="Wang B."/>
            <person name="Wang S."/>
            <person name="Lu Y."/>
            <person name="Wu K."/>
            <person name="Fan W."/>
            <person name="Wang G."/>
        </authorList>
    </citation>
    <scope>NUCLEOTIDE SEQUENCE</scope>
    <source>
        <strain evidence="3">12Hb</strain>
    </source>
</reference>
<evidence type="ECO:0000256" key="2">
    <source>
        <dbReference type="SAM" id="SignalP"/>
    </source>
</evidence>
<sequence length="126" mass="14244">MKSVCLVCTVFLLFGFIYCEDEPCDESEGCYLDPVDPKYVDEMNSAFAEKQKNVKVKEIKTIVRMVKDTGVFTKSEILSEDGKACTVTWTEPLQHEDNWIPDMDVNCENPPPLSTEIPTTTINPSQ</sequence>
<evidence type="ECO:0000313" key="3">
    <source>
        <dbReference type="EMBL" id="KAF6198875.1"/>
    </source>
</evidence>
<feature type="region of interest" description="Disordered" evidence="1">
    <location>
        <begin position="104"/>
        <end position="126"/>
    </location>
</feature>
<name>A0A6A4J1X4_APOLU</name>
<keyword evidence="2" id="KW-0732">Signal</keyword>
<feature type="chain" id="PRO_5043490084" evidence="2">
    <location>
        <begin position="20"/>
        <end position="126"/>
    </location>
</feature>
<protein>
    <submittedName>
        <fullName evidence="3">Uncharacterized protein</fullName>
    </submittedName>
</protein>
<comment type="caution">
    <text evidence="3">The sequence shown here is derived from an EMBL/GenBank/DDBJ whole genome shotgun (WGS) entry which is preliminary data.</text>
</comment>